<name>A0ABT8SRV9_9HYPH</name>
<dbReference type="CDD" id="cd01068">
    <property type="entry name" value="globin_sensor"/>
    <property type="match status" value="1"/>
</dbReference>
<dbReference type="InterPro" id="IPR009050">
    <property type="entry name" value="Globin-like_sf"/>
</dbReference>
<evidence type="ECO:0000259" key="4">
    <source>
        <dbReference type="PROSITE" id="PS50111"/>
    </source>
</evidence>
<dbReference type="SUPFAM" id="SSF46458">
    <property type="entry name" value="Globin-like"/>
    <property type="match status" value="1"/>
</dbReference>
<dbReference type="InterPro" id="IPR051310">
    <property type="entry name" value="MCP_chemotaxis"/>
</dbReference>
<reference evidence="6" key="1">
    <citation type="journal article" date="2015" name="Int. J. Syst. Evol. Microbiol.">
        <title>Rhizobium oryzicola sp. nov., potential plant-growth-promoting endophytic bacteria isolated from rice roots.</title>
        <authorList>
            <person name="Zhang X.X."/>
            <person name="Gao J.S."/>
            <person name="Cao Y.H."/>
            <person name="Sheirdil R.A."/>
            <person name="Wang X.C."/>
            <person name="Zhang L."/>
        </authorList>
    </citation>
    <scope>NUCLEOTIDE SEQUENCE</scope>
    <source>
        <strain evidence="6">05753</strain>
    </source>
</reference>
<dbReference type="PANTHER" id="PTHR43531:SF11">
    <property type="entry name" value="METHYL-ACCEPTING CHEMOTAXIS PROTEIN 3"/>
    <property type="match status" value="1"/>
</dbReference>
<organism evidence="6 7">
    <name type="scientific">Rhizobium oryzicola</name>
    <dbReference type="NCBI Taxonomy" id="1232668"/>
    <lineage>
        <taxon>Bacteria</taxon>
        <taxon>Pseudomonadati</taxon>
        <taxon>Pseudomonadota</taxon>
        <taxon>Alphaproteobacteria</taxon>
        <taxon>Hyphomicrobiales</taxon>
        <taxon>Rhizobiaceae</taxon>
        <taxon>Rhizobium/Agrobacterium group</taxon>
        <taxon>Rhizobium</taxon>
    </lineage>
</organism>
<dbReference type="Pfam" id="PF11563">
    <property type="entry name" value="Protoglobin"/>
    <property type="match status" value="1"/>
</dbReference>
<comment type="similarity">
    <text evidence="2">Belongs to the methyl-accepting chemotaxis (MCP) protein family.</text>
</comment>
<evidence type="ECO:0000256" key="1">
    <source>
        <dbReference type="ARBA" id="ARBA00022500"/>
    </source>
</evidence>
<dbReference type="InterPro" id="IPR000727">
    <property type="entry name" value="T_SNARE_dom"/>
</dbReference>
<proteinExistence type="inferred from homology"/>
<keyword evidence="3" id="KW-0807">Transducer</keyword>
<evidence type="ECO:0000313" key="7">
    <source>
        <dbReference type="Proteomes" id="UP001169006"/>
    </source>
</evidence>
<evidence type="ECO:0000256" key="3">
    <source>
        <dbReference type="PROSITE-ProRule" id="PRU00284"/>
    </source>
</evidence>
<evidence type="ECO:0000259" key="5">
    <source>
        <dbReference type="PROSITE" id="PS50192"/>
    </source>
</evidence>
<keyword evidence="7" id="KW-1185">Reference proteome</keyword>
<dbReference type="InterPro" id="IPR004090">
    <property type="entry name" value="Chemotax_Me-accpt_rcpt"/>
</dbReference>
<comment type="caution">
    <text evidence="6">The sequence shown here is derived from an EMBL/GenBank/DDBJ whole genome shotgun (WGS) entry which is preliminary data.</text>
</comment>
<dbReference type="EMBL" id="JAUKWQ010000001">
    <property type="protein sequence ID" value="MDO1580985.1"/>
    <property type="molecule type" value="Genomic_DNA"/>
</dbReference>
<sequence>MAQETPTDQGRRTQAGGLRDRLAFAGLDADQCDLLRRFRPMLEQRLKEGLRDFFHRLQSSQDAMRFFQSDNQLERFHDLQASHWSVLTDAQFDALYAERVKVLSDAEGRMGLDPRWHIAGHAVMLENLVDCLLQQMAGKSLLTGGRKREKEIADAIRGVIRLVMVDVEIAISLRFNELRIKHQRMLAEQKQRDQAEAANLFGPTLTALAEKDLTARMPLDVPGAYQELSTILDQALEAISVAVRNAGDKLVAAEAAASLLSQEASAFASDARRNSEELGRLSSELGEVAGQVRRNAEETLAAEKAAAETCRTVTESGEVVGRAINAMADIENSAEKIGQIIGVIDEIAFQTNLLALNAGIEAARAGDSGRGFAVVAQEVRALAQRSAEAAREIKVLVNGTKSQVDAGVKMVHRTQDAIGGIVEQVSGINTVIADIARTTGEQAQQLDRVATDLRSLDQQVVVSADTAERAGRGADELQTVILELGRTIREFRIERENRSPARVWQPKTMQSDDAVLREGEAAEDDMPVGHAMLFPVSMAGAAR</sequence>
<dbReference type="InterPro" id="IPR044398">
    <property type="entry name" value="Globin-sensor_dom"/>
</dbReference>
<dbReference type="SMART" id="SM00283">
    <property type="entry name" value="MA"/>
    <property type="match status" value="1"/>
</dbReference>
<accession>A0ABT8SRV9</accession>
<dbReference type="InterPro" id="IPR012292">
    <property type="entry name" value="Globin/Proto"/>
</dbReference>
<dbReference type="PROSITE" id="PS50192">
    <property type="entry name" value="T_SNARE"/>
    <property type="match status" value="1"/>
</dbReference>
<dbReference type="PROSITE" id="PS50111">
    <property type="entry name" value="CHEMOTAXIS_TRANSDUC_2"/>
    <property type="match status" value="1"/>
</dbReference>
<feature type="domain" description="Methyl-accepting transducer" evidence="4">
    <location>
        <begin position="249"/>
        <end position="478"/>
    </location>
</feature>
<dbReference type="Pfam" id="PF00015">
    <property type="entry name" value="MCPsignal"/>
    <property type="match status" value="1"/>
</dbReference>
<gene>
    <name evidence="6" type="ORF">Q2T52_02660</name>
</gene>
<dbReference type="PRINTS" id="PR00260">
    <property type="entry name" value="CHEMTRNSDUCR"/>
</dbReference>
<evidence type="ECO:0000256" key="2">
    <source>
        <dbReference type="ARBA" id="ARBA00029447"/>
    </source>
</evidence>
<dbReference type="InterPro" id="IPR039379">
    <property type="entry name" value="Protoglobin_sensor_dom"/>
</dbReference>
<keyword evidence="1" id="KW-0145">Chemotaxis</keyword>
<dbReference type="Proteomes" id="UP001169006">
    <property type="component" value="Unassembled WGS sequence"/>
</dbReference>
<dbReference type="CDD" id="cd11386">
    <property type="entry name" value="MCP_signal"/>
    <property type="match status" value="1"/>
</dbReference>
<dbReference type="Gene3D" id="1.10.490.10">
    <property type="entry name" value="Globins"/>
    <property type="match status" value="1"/>
</dbReference>
<protein>
    <submittedName>
        <fullName evidence="6">Globin-coupled sensor protein</fullName>
    </submittedName>
</protein>
<dbReference type="InterPro" id="IPR004089">
    <property type="entry name" value="MCPsignal_dom"/>
</dbReference>
<reference evidence="6" key="2">
    <citation type="submission" date="2023-07" db="EMBL/GenBank/DDBJ databases">
        <authorList>
            <person name="Sun H."/>
        </authorList>
    </citation>
    <scope>NUCLEOTIDE SEQUENCE</scope>
    <source>
        <strain evidence="6">05753</strain>
    </source>
</reference>
<feature type="domain" description="T-SNARE coiled-coil homology" evidence="5">
    <location>
        <begin position="408"/>
        <end position="470"/>
    </location>
</feature>
<dbReference type="Gene3D" id="1.10.287.950">
    <property type="entry name" value="Methyl-accepting chemotaxis protein"/>
    <property type="match status" value="1"/>
</dbReference>
<evidence type="ECO:0000313" key="6">
    <source>
        <dbReference type="EMBL" id="MDO1580985.1"/>
    </source>
</evidence>
<dbReference type="PANTHER" id="PTHR43531">
    <property type="entry name" value="PROTEIN ICFG"/>
    <property type="match status" value="1"/>
</dbReference>
<dbReference type="SUPFAM" id="SSF58104">
    <property type="entry name" value="Methyl-accepting chemotaxis protein (MCP) signaling domain"/>
    <property type="match status" value="1"/>
</dbReference>